<protein>
    <recommendedName>
        <fullName evidence="8">Carboxylic ester hydrolase</fullName>
        <ecNumber evidence="8">3.1.1.-</ecNumber>
    </recommendedName>
</protein>
<dbReference type="InterPro" id="IPR019826">
    <property type="entry name" value="Carboxylesterase_B_AS"/>
</dbReference>
<feature type="signal peptide" evidence="8">
    <location>
        <begin position="1"/>
        <end position="27"/>
    </location>
</feature>
<organism evidence="10">
    <name type="scientific">Ceratitis capitata</name>
    <name type="common">Mediterranean fruit fly</name>
    <name type="synonym">Tephritis capitata</name>
    <dbReference type="NCBI Taxonomy" id="7213"/>
    <lineage>
        <taxon>Eukaryota</taxon>
        <taxon>Metazoa</taxon>
        <taxon>Ecdysozoa</taxon>
        <taxon>Arthropoda</taxon>
        <taxon>Hexapoda</taxon>
        <taxon>Insecta</taxon>
        <taxon>Pterygota</taxon>
        <taxon>Neoptera</taxon>
        <taxon>Endopterygota</taxon>
        <taxon>Diptera</taxon>
        <taxon>Brachycera</taxon>
        <taxon>Muscomorpha</taxon>
        <taxon>Tephritoidea</taxon>
        <taxon>Tephritidae</taxon>
        <taxon>Ceratitis</taxon>
        <taxon>Ceratitis</taxon>
    </lineage>
</organism>
<evidence type="ECO:0000313" key="10">
    <source>
        <dbReference type="EMBL" id="JAB98633.1"/>
    </source>
</evidence>
<gene>
    <name evidence="10" type="primary">EST6</name>
</gene>
<dbReference type="PROSITE" id="PS00122">
    <property type="entry name" value="CARBOXYLESTERASE_B_1"/>
    <property type="match status" value="1"/>
</dbReference>
<dbReference type="PROSITE" id="PS00941">
    <property type="entry name" value="CARBOXYLESTERASE_B_2"/>
    <property type="match status" value="1"/>
</dbReference>
<comment type="similarity">
    <text evidence="2 8">Belongs to the type-B carboxylesterase/lipase family.</text>
</comment>
<dbReference type="PANTHER" id="PTHR43142:SF1">
    <property type="entry name" value="CARBOXYLIC ESTER HYDROLASE"/>
    <property type="match status" value="1"/>
</dbReference>
<keyword evidence="7" id="KW-0325">Glycoprotein</keyword>
<dbReference type="InterPro" id="IPR019819">
    <property type="entry name" value="Carboxylesterase_B_CS"/>
</dbReference>
<keyword evidence="5 8" id="KW-0378">Hydrolase</keyword>
<evidence type="ECO:0000256" key="1">
    <source>
        <dbReference type="ARBA" id="ARBA00004613"/>
    </source>
</evidence>
<dbReference type="AlphaFoldDB" id="W8BPI7"/>
<dbReference type="EMBL" id="GAMC01007922">
    <property type="protein sequence ID" value="JAB98633.1"/>
    <property type="molecule type" value="mRNA"/>
</dbReference>
<dbReference type="GO" id="GO:0052689">
    <property type="term" value="F:carboxylic ester hydrolase activity"/>
    <property type="evidence" value="ECO:0007669"/>
    <property type="project" value="UniProtKB-KW"/>
</dbReference>
<feature type="domain" description="Carboxylesterase type B" evidence="9">
    <location>
        <begin position="33"/>
        <end position="527"/>
    </location>
</feature>
<evidence type="ECO:0000256" key="6">
    <source>
        <dbReference type="ARBA" id="ARBA00023157"/>
    </source>
</evidence>
<dbReference type="SUPFAM" id="SSF53474">
    <property type="entry name" value="alpha/beta-Hydrolases"/>
    <property type="match status" value="1"/>
</dbReference>
<name>W8BPI7_CERCA</name>
<dbReference type="Gene3D" id="3.40.50.1820">
    <property type="entry name" value="alpha/beta hydrolase"/>
    <property type="match status" value="1"/>
</dbReference>
<comment type="subcellular location">
    <subcellularLocation>
        <location evidence="1">Secreted</location>
    </subcellularLocation>
</comment>
<dbReference type="Pfam" id="PF00135">
    <property type="entry name" value="COesterase"/>
    <property type="match status" value="1"/>
</dbReference>
<dbReference type="EC" id="3.1.1.-" evidence="8"/>
<evidence type="ECO:0000256" key="7">
    <source>
        <dbReference type="ARBA" id="ARBA00023180"/>
    </source>
</evidence>
<proteinExistence type="evidence at transcript level"/>
<feature type="non-terminal residue" evidence="10">
    <location>
        <position position="1"/>
    </location>
</feature>
<evidence type="ECO:0000256" key="5">
    <source>
        <dbReference type="ARBA" id="ARBA00022801"/>
    </source>
</evidence>
<sequence length="585" mass="64749">CILAHKVLYKMNILYVTFLLCFQKLYAIKAAEPEVCIEALGCVEGVNVAGLEGQQYEAFYGIPYAQPPIGELRFKNPLPAEHWQHKLMVKEPKPECIQFNVIAPTPYISGEEDCLYLNVYRPKNPTADKLPILFYIHGGGLFSGSINPLFHGPEYFMQTNEIILVLPAYRLGPFGFLSSGDEHIAGNYGLKDQSIALKWVHQHINAFGGDPSRVTISGHSAGSVSAHLHMFSPASKDLFRNAILMSGVGNSPFARLTIDQRAVVDKLATAAGITNAEKMPSNELAAALRTVPAMDLVKAGGALKVWDVHPFVNFRPNLEDESWPEPFMTRNLFQLTRSVNMPQTVPWIGGSMLSTGEGTVMALKLVSDPVLQAEFNKNFDEHFTLVLELSGTKNTGKVDEIIERLVAEYMGGVRELNKDTMDGFLALLGDAYFTHPLYRTIAADLNSGAGAAHSLTGALQFVYRGPYTFSQFFTGSSKDYGAVHVDDMLYLFGMPLLIPNGLPKSSAEYEIMKKYVGLYVEYAKNGNVEIFTKIGPCTIESFERSDGSGICDYLSIANGTEPFKVEHTWNVARMQLWDYVDKTLF</sequence>
<keyword evidence="4" id="KW-0964">Secreted</keyword>
<dbReference type="ESTHER" id="cerca-w8bpi7">
    <property type="family name" value="Juvenile_hormone_esterase"/>
</dbReference>
<keyword evidence="3" id="KW-0719">Serine esterase</keyword>
<reference evidence="10" key="2">
    <citation type="journal article" date="2014" name="BMC Genomics">
        <title>A genomic perspective to assessing quality of mass-reared SIT flies used in Mediterranean fruit fly (Ceratitis capitata) eradication in California.</title>
        <authorList>
            <person name="Calla B."/>
            <person name="Hall B."/>
            <person name="Hou S."/>
            <person name="Geib S.M."/>
        </authorList>
    </citation>
    <scope>NUCLEOTIDE SEQUENCE</scope>
</reference>
<reference evidence="10" key="1">
    <citation type="submission" date="2013-07" db="EMBL/GenBank/DDBJ databases">
        <authorList>
            <person name="Geib S."/>
        </authorList>
    </citation>
    <scope>NUCLEOTIDE SEQUENCE</scope>
</reference>
<dbReference type="InterPro" id="IPR002018">
    <property type="entry name" value="CarbesteraseB"/>
</dbReference>
<evidence type="ECO:0000256" key="8">
    <source>
        <dbReference type="RuleBase" id="RU361235"/>
    </source>
</evidence>
<accession>W8BPI7</accession>
<dbReference type="GO" id="GO:0005576">
    <property type="term" value="C:extracellular region"/>
    <property type="evidence" value="ECO:0007669"/>
    <property type="project" value="UniProtKB-SubCell"/>
</dbReference>
<evidence type="ECO:0000256" key="3">
    <source>
        <dbReference type="ARBA" id="ARBA00022487"/>
    </source>
</evidence>
<evidence type="ECO:0000256" key="4">
    <source>
        <dbReference type="ARBA" id="ARBA00022525"/>
    </source>
</evidence>
<keyword evidence="8" id="KW-0732">Signal</keyword>
<keyword evidence="6" id="KW-1015">Disulfide bond</keyword>
<evidence type="ECO:0000259" key="9">
    <source>
        <dbReference type="Pfam" id="PF00135"/>
    </source>
</evidence>
<evidence type="ECO:0000256" key="2">
    <source>
        <dbReference type="ARBA" id="ARBA00005964"/>
    </source>
</evidence>
<dbReference type="PANTHER" id="PTHR43142">
    <property type="entry name" value="CARBOXYLIC ESTER HYDROLASE"/>
    <property type="match status" value="1"/>
</dbReference>
<dbReference type="InterPro" id="IPR029058">
    <property type="entry name" value="AB_hydrolase_fold"/>
</dbReference>
<feature type="chain" id="PRO_5005151390" description="Carboxylic ester hydrolase" evidence="8">
    <location>
        <begin position="28"/>
        <end position="585"/>
    </location>
</feature>
<dbReference type="OrthoDB" id="19653at2759"/>